<feature type="signal peptide" evidence="8">
    <location>
        <begin position="1"/>
        <end position="27"/>
    </location>
</feature>
<gene>
    <name evidence="9" type="ORF">KAK03_03795</name>
</gene>
<dbReference type="PANTHER" id="PTHR33938:SF15">
    <property type="entry name" value="FERULOYL ESTERASE B-RELATED"/>
    <property type="match status" value="1"/>
</dbReference>
<reference evidence="9 10" key="1">
    <citation type="submission" date="2021-04" db="EMBL/GenBank/DDBJ databases">
        <title>The genome sequence of Ideonella sp. 3Y2.</title>
        <authorList>
            <person name="Liu Y."/>
        </authorList>
    </citation>
    <scope>NUCLEOTIDE SEQUENCE [LARGE SCALE GENOMIC DNA]</scope>
    <source>
        <strain evidence="9 10">3Y2</strain>
    </source>
</reference>
<dbReference type="Gene3D" id="3.40.50.1820">
    <property type="entry name" value="alpha/beta hydrolase"/>
    <property type="match status" value="1"/>
</dbReference>
<keyword evidence="3" id="KW-0479">Metal-binding</keyword>
<evidence type="ECO:0000313" key="10">
    <source>
        <dbReference type="Proteomes" id="UP000676246"/>
    </source>
</evidence>
<dbReference type="PANTHER" id="PTHR33938">
    <property type="entry name" value="FERULOYL ESTERASE B-RELATED"/>
    <property type="match status" value="1"/>
</dbReference>
<dbReference type="AlphaFoldDB" id="A0A941BE50"/>
<name>A0A941BE50_9BURK</name>
<evidence type="ECO:0000256" key="5">
    <source>
        <dbReference type="ARBA" id="ARBA00022801"/>
    </source>
</evidence>
<dbReference type="SUPFAM" id="SSF53474">
    <property type="entry name" value="alpha/beta-Hydrolases"/>
    <property type="match status" value="1"/>
</dbReference>
<evidence type="ECO:0000256" key="1">
    <source>
        <dbReference type="ARBA" id="ARBA00006249"/>
    </source>
</evidence>
<dbReference type="Pfam" id="PF07519">
    <property type="entry name" value="Tannase"/>
    <property type="match status" value="1"/>
</dbReference>
<dbReference type="GO" id="GO:0052689">
    <property type="term" value="F:carboxylic ester hydrolase activity"/>
    <property type="evidence" value="ECO:0007669"/>
    <property type="project" value="UniProtKB-KW"/>
</dbReference>
<keyword evidence="2" id="KW-0719">Serine esterase</keyword>
<evidence type="ECO:0000256" key="2">
    <source>
        <dbReference type="ARBA" id="ARBA00022487"/>
    </source>
</evidence>
<keyword evidence="10" id="KW-1185">Reference proteome</keyword>
<dbReference type="InterPro" id="IPR011118">
    <property type="entry name" value="Tannase/feruloyl_esterase"/>
</dbReference>
<evidence type="ECO:0000256" key="3">
    <source>
        <dbReference type="ARBA" id="ARBA00022723"/>
    </source>
</evidence>
<dbReference type="EMBL" id="JAGQDD010000002">
    <property type="protein sequence ID" value="MBQ0929597.1"/>
    <property type="molecule type" value="Genomic_DNA"/>
</dbReference>
<keyword evidence="6" id="KW-0106">Calcium</keyword>
<organism evidence="9 10">
    <name type="scientific">Ideonella alba</name>
    <dbReference type="NCBI Taxonomy" id="2824118"/>
    <lineage>
        <taxon>Bacteria</taxon>
        <taxon>Pseudomonadati</taxon>
        <taxon>Pseudomonadota</taxon>
        <taxon>Betaproteobacteria</taxon>
        <taxon>Burkholderiales</taxon>
        <taxon>Sphaerotilaceae</taxon>
        <taxon>Ideonella</taxon>
    </lineage>
</organism>
<evidence type="ECO:0000256" key="4">
    <source>
        <dbReference type="ARBA" id="ARBA00022729"/>
    </source>
</evidence>
<evidence type="ECO:0000313" key="9">
    <source>
        <dbReference type="EMBL" id="MBQ0929597.1"/>
    </source>
</evidence>
<keyword evidence="4 8" id="KW-0732">Signal</keyword>
<keyword evidence="7" id="KW-1015">Disulfide bond</keyword>
<accession>A0A941BE50</accession>
<dbReference type="Proteomes" id="UP000676246">
    <property type="component" value="Unassembled WGS sequence"/>
</dbReference>
<proteinExistence type="inferred from homology"/>
<dbReference type="InterPro" id="IPR029058">
    <property type="entry name" value="AB_hydrolase_fold"/>
</dbReference>
<dbReference type="GO" id="GO:0046872">
    <property type="term" value="F:metal ion binding"/>
    <property type="evidence" value="ECO:0007669"/>
    <property type="project" value="UniProtKB-KW"/>
</dbReference>
<comment type="similarity">
    <text evidence="1">Belongs to the tannase family.</text>
</comment>
<keyword evidence="5 9" id="KW-0378">Hydrolase</keyword>
<sequence>MSHPHPRLRAASIAALACSALSAPALAAPPQLPPAQPGSFAGTCEDLPARLGGLANTVITASTTVPAGTLSQGGQPIAEHCRVTGRMNERVSPVDGKTYAIGFEMRLPKAWNGRFYHQGNGGIDGSVVTALGALGGGPLTGALKQGFAVLSSDAGHTLAQGGPAFGLDPQARKDYGYAAVGALTPMAKQLIAAAYERAPDRSYFGGCSNGGRHTLVAAARYAQEYDGFLAGAPGYRLPLAALANIWGAQRYATVATGDPATPAGLETAYTAAERTLVANAVLARCDALDGAVDGLVQDTKACQKAFKLKRDVPTCTGARDGSCLTDAQKSVVDGIFKGATTSAGAAFYNSFPYDGGVGGSGVAAWEFGAPLDRDSGAVGVIFKVPPSTAALTNGPAFSMGLDIDQALVELYATDATYTESSMSFMTPGDSDFGDVYRRGGKIMVYHGVSDPIFSVDDTVDWYRHLLANSKGKRSDFARLYRVPGMGHCSGGPATDQADFLSPLVAWVEQGQAPQAIVAQARGTGNPGGVNADVPASWSPSRTRPLCPFPQVARYNGSGDVEQAANWSCQAPAAPTTKTARR</sequence>
<protein>
    <submittedName>
        <fullName evidence="9">Tannase/feruloyl esterase family alpha/beta hydrolase</fullName>
    </submittedName>
</protein>
<dbReference type="RefSeq" id="WP_210851856.1">
    <property type="nucleotide sequence ID" value="NZ_JAGQDD010000002.1"/>
</dbReference>
<comment type="caution">
    <text evidence="9">The sequence shown here is derived from an EMBL/GenBank/DDBJ whole genome shotgun (WGS) entry which is preliminary data.</text>
</comment>
<evidence type="ECO:0000256" key="6">
    <source>
        <dbReference type="ARBA" id="ARBA00022837"/>
    </source>
</evidence>
<evidence type="ECO:0000256" key="8">
    <source>
        <dbReference type="SAM" id="SignalP"/>
    </source>
</evidence>
<feature type="chain" id="PRO_5037107269" evidence="8">
    <location>
        <begin position="28"/>
        <end position="581"/>
    </location>
</feature>
<evidence type="ECO:0000256" key="7">
    <source>
        <dbReference type="ARBA" id="ARBA00023157"/>
    </source>
</evidence>